<dbReference type="PRINTS" id="PR00990">
    <property type="entry name" value="RIBOKINASE"/>
</dbReference>
<evidence type="ECO:0000256" key="1">
    <source>
        <dbReference type="ARBA" id="ARBA00010688"/>
    </source>
</evidence>
<dbReference type="InterPro" id="IPR011611">
    <property type="entry name" value="PfkB_dom"/>
</dbReference>
<feature type="domain" description="Carbohydrate kinase PfkB" evidence="5">
    <location>
        <begin position="5"/>
        <end position="285"/>
    </location>
</feature>
<keyword evidence="3 4" id="KW-0418">Kinase</keyword>
<gene>
    <name evidence="6" type="ORF">A946_09590</name>
    <name evidence="7" type="ORF">kam1_281</name>
</gene>
<dbReference type="InterPro" id="IPR029056">
    <property type="entry name" value="Ribokinase-like"/>
</dbReference>
<name>A0A0C1UQK3_9BACT</name>
<evidence type="ECO:0000256" key="3">
    <source>
        <dbReference type="ARBA" id="ARBA00022777"/>
    </source>
</evidence>
<accession>A0A0C1UQK3</accession>
<dbReference type="PANTHER" id="PTHR10584">
    <property type="entry name" value="SUGAR KINASE"/>
    <property type="match status" value="1"/>
</dbReference>
<dbReference type="PROSITE" id="PS00584">
    <property type="entry name" value="PFKB_KINASES_2"/>
    <property type="match status" value="1"/>
</dbReference>
<reference evidence="9" key="3">
    <citation type="submission" date="2019-03" db="EMBL/GenBank/DDBJ databases">
        <title>Complete genome of Methylacidiphilum kamchatkense Kam1.</title>
        <authorList>
            <person name="Kruse T."/>
            <person name="Murarilal Ratnadevi C."/>
            <person name="Erikstad H.-A."/>
            <person name="Birkeland N.-K."/>
        </authorList>
    </citation>
    <scope>NUCLEOTIDE SEQUENCE [LARGE SCALE GENOMIC DNA]</scope>
    <source>
        <strain evidence="9">kam1</strain>
    </source>
</reference>
<dbReference type="InterPro" id="IPR002139">
    <property type="entry name" value="Ribo/fructo_kinase"/>
</dbReference>
<dbReference type="InterPro" id="IPR002173">
    <property type="entry name" value="Carboh/pur_kinase_PfkB_CS"/>
</dbReference>
<dbReference type="AlphaFoldDB" id="A0A0C1UQK3"/>
<dbReference type="STRING" id="1202785.A946_09590"/>
<dbReference type="Proteomes" id="UP000031594">
    <property type="component" value="Unassembled WGS sequence"/>
</dbReference>
<keyword evidence="2 4" id="KW-0808">Transferase</keyword>
<keyword evidence="8" id="KW-1185">Reference proteome</keyword>
<dbReference type="EMBL" id="CP037899">
    <property type="protein sequence ID" value="QDQ41536.1"/>
    <property type="molecule type" value="Genomic_DNA"/>
</dbReference>
<dbReference type="Pfam" id="PF00294">
    <property type="entry name" value="PfkB"/>
    <property type="match status" value="1"/>
</dbReference>
<reference evidence="7" key="2">
    <citation type="journal article" date="2019" name="BMC Genomics">
        <title>Complete genome sequence analysis of the thermoacidophilic verrucomicrobial methanotroph 'Candidatus Methylacidiphilum kamchatkense' strain Kam1 and comparison with its closest relatives.</title>
        <authorList>
            <person name="Kruse T."/>
            <person name="Ratnadevi C.M."/>
            <person name="Erikstad H.A."/>
            <person name="Birkeland N.K."/>
        </authorList>
    </citation>
    <scope>NUCLEOTIDE SEQUENCE</scope>
    <source>
        <strain evidence="7">Kam1</strain>
    </source>
</reference>
<dbReference type="Gene3D" id="3.40.1190.20">
    <property type="match status" value="1"/>
</dbReference>
<evidence type="ECO:0000313" key="6">
    <source>
        <dbReference type="EMBL" id="KIE58133.1"/>
    </source>
</evidence>
<dbReference type="PANTHER" id="PTHR10584:SF157">
    <property type="entry name" value="SULFOFRUCTOSE KINASE"/>
    <property type="match status" value="1"/>
</dbReference>
<dbReference type="RefSeq" id="WP_039721984.1">
    <property type="nucleotide sequence ID" value="NZ_CP037899.1"/>
</dbReference>
<dbReference type="Proteomes" id="UP000315925">
    <property type="component" value="Chromosome"/>
</dbReference>
<dbReference type="SUPFAM" id="SSF53613">
    <property type="entry name" value="Ribokinase-like"/>
    <property type="match status" value="1"/>
</dbReference>
<proteinExistence type="inferred from homology"/>
<evidence type="ECO:0000259" key="5">
    <source>
        <dbReference type="Pfam" id="PF00294"/>
    </source>
</evidence>
<evidence type="ECO:0000313" key="7">
    <source>
        <dbReference type="EMBL" id="QDQ41536.1"/>
    </source>
</evidence>
<evidence type="ECO:0000256" key="2">
    <source>
        <dbReference type="ARBA" id="ARBA00022679"/>
    </source>
</evidence>
<evidence type="ECO:0000313" key="8">
    <source>
        <dbReference type="Proteomes" id="UP000031594"/>
    </source>
</evidence>
<dbReference type="KEGG" id="mkc:kam1_281"/>
<dbReference type="GO" id="GO:0005829">
    <property type="term" value="C:cytosol"/>
    <property type="evidence" value="ECO:0007669"/>
    <property type="project" value="TreeGrafter"/>
</dbReference>
<dbReference type="GO" id="GO:0006796">
    <property type="term" value="P:phosphate-containing compound metabolic process"/>
    <property type="evidence" value="ECO:0007669"/>
    <property type="project" value="UniProtKB-ARBA"/>
</dbReference>
<evidence type="ECO:0000313" key="9">
    <source>
        <dbReference type="Proteomes" id="UP000315925"/>
    </source>
</evidence>
<reference evidence="6 8" key="1">
    <citation type="submission" date="2014-08" db="EMBL/GenBank/DDBJ databases">
        <title>Methylacidiphilum kamchatkense strain Kam1 draft genome sequence.</title>
        <authorList>
            <person name="Birkeland N.-K."/>
            <person name="Erikstad H.A."/>
        </authorList>
    </citation>
    <scope>NUCLEOTIDE SEQUENCE [LARGE SCALE GENOMIC DNA]</scope>
    <source>
        <strain evidence="6 8">Kam1</strain>
    </source>
</reference>
<dbReference type="EMBL" id="JQNX01000007">
    <property type="protein sequence ID" value="KIE58133.1"/>
    <property type="molecule type" value="Genomic_DNA"/>
</dbReference>
<dbReference type="GO" id="GO:0016301">
    <property type="term" value="F:kinase activity"/>
    <property type="evidence" value="ECO:0007669"/>
    <property type="project" value="UniProtKB-KW"/>
</dbReference>
<comment type="similarity">
    <text evidence="1 4">Belongs to the carbohydrate kinase PfkB family.</text>
</comment>
<sequence>MNPIEVLTVGHSCYDLSFYVEKDPKSDEKIFATDLIICGGGPGANAAVAVRRLGGTSAFCGYVGKDDFGEKILDEFKREGVDTSLVQRGNAPTPVACCLVKPDGRRAVINYKKSTPQLSGEGINTTLIKPKVILFDGHELAASQEFLKLAKKENIPTVLDAGSFHEGTRVLAPEVDYVVASEKFVLQKTSSNNSLIAFEQVSKEYKNFVLTLGEKGVLWKCQGQEGKMKSLPIIAVDTNGAGDAFHGAFSLGLARGFNWKELLLFSTVTAALSCTRKGARTSFPTKEEVESELKKIRASTLFYENY</sequence>
<protein>
    <submittedName>
        <fullName evidence="6">Carbohydrate kinase</fullName>
    </submittedName>
    <submittedName>
        <fullName evidence="7">Sugar/nucleoside kinase (Ribokinase family)</fullName>
    </submittedName>
</protein>
<organism evidence="7 9">
    <name type="scientific">Methylacidiphilum kamchatkense Kam1</name>
    <dbReference type="NCBI Taxonomy" id="1202785"/>
    <lineage>
        <taxon>Bacteria</taxon>
        <taxon>Pseudomonadati</taxon>
        <taxon>Verrucomicrobiota</taxon>
        <taxon>Methylacidiphilae</taxon>
        <taxon>Methylacidiphilales</taxon>
        <taxon>Methylacidiphilaceae</taxon>
        <taxon>Methylacidiphilum (ex Ratnadevi et al. 2023)</taxon>
    </lineage>
</organism>
<evidence type="ECO:0000256" key="4">
    <source>
        <dbReference type="RuleBase" id="RU003704"/>
    </source>
</evidence>